<evidence type="ECO:0000313" key="2">
    <source>
        <dbReference type="Proteomes" id="UP000799291"/>
    </source>
</evidence>
<dbReference type="AlphaFoldDB" id="A0A6G1ID08"/>
<dbReference type="Proteomes" id="UP000799291">
    <property type="component" value="Unassembled WGS sequence"/>
</dbReference>
<evidence type="ECO:0000313" key="1">
    <source>
        <dbReference type="EMBL" id="KAF2676015.1"/>
    </source>
</evidence>
<gene>
    <name evidence="1" type="ORF">K458DRAFT_437569</name>
</gene>
<keyword evidence="1" id="KW-0808">Transferase</keyword>
<accession>A0A6G1ID08</accession>
<name>A0A6G1ID08_9PLEO</name>
<sequence length="257" mass="29466">MFTPPASMLPPRKILIVTTVGGSTNSAPIFEVCKLLHERGHTIEYATLAHRETYAALYPFVSAIHVVGRAITPVEEDALFLRFCEWSWKGKGLRDMIWGKKFFESFWPETYTNLKRLIESTKPDLVFGDYLVDACGDMQREYKVPPAVMYPQWPYFTCPVSYISGTPGLRMDFLTNENASMWARFNQEIYVLKHILPFVDLFRWTKRMRAEFGLKMLPVLRKPDHLVLVNSLIGVETPKDVPLLATPVGPILLDTYA</sequence>
<keyword evidence="2" id="KW-1185">Reference proteome</keyword>
<dbReference type="SUPFAM" id="SSF53756">
    <property type="entry name" value="UDP-Glycosyltransferase/glycogen phosphorylase"/>
    <property type="match status" value="1"/>
</dbReference>
<organism evidence="1 2">
    <name type="scientific">Lentithecium fluviatile CBS 122367</name>
    <dbReference type="NCBI Taxonomy" id="1168545"/>
    <lineage>
        <taxon>Eukaryota</taxon>
        <taxon>Fungi</taxon>
        <taxon>Dikarya</taxon>
        <taxon>Ascomycota</taxon>
        <taxon>Pezizomycotina</taxon>
        <taxon>Dothideomycetes</taxon>
        <taxon>Pleosporomycetidae</taxon>
        <taxon>Pleosporales</taxon>
        <taxon>Massarineae</taxon>
        <taxon>Lentitheciaceae</taxon>
        <taxon>Lentithecium</taxon>
    </lineage>
</organism>
<dbReference type="EMBL" id="MU005641">
    <property type="protein sequence ID" value="KAF2676015.1"/>
    <property type="molecule type" value="Genomic_DNA"/>
</dbReference>
<dbReference type="OrthoDB" id="3797898at2759"/>
<dbReference type="GO" id="GO:0016740">
    <property type="term" value="F:transferase activity"/>
    <property type="evidence" value="ECO:0007669"/>
    <property type="project" value="UniProtKB-KW"/>
</dbReference>
<protein>
    <submittedName>
        <fullName evidence="1">Glycosyltransferase family 1 protein</fullName>
    </submittedName>
</protein>
<reference evidence="1" key="1">
    <citation type="journal article" date="2020" name="Stud. Mycol.">
        <title>101 Dothideomycetes genomes: a test case for predicting lifestyles and emergence of pathogens.</title>
        <authorList>
            <person name="Haridas S."/>
            <person name="Albert R."/>
            <person name="Binder M."/>
            <person name="Bloem J."/>
            <person name="Labutti K."/>
            <person name="Salamov A."/>
            <person name="Andreopoulos B."/>
            <person name="Baker S."/>
            <person name="Barry K."/>
            <person name="Bills G."/>
            <person name="Bluhm B."/>
            <person name="Cannon C."/>
            <person name="Castanera R."/>
            <person name="Culley D."/>
            <person name="Daum C."/>
            <person name="Ezra D."/>
            <person name="Gonzalez J."/>
            <person name="Henrissat B."/>
            <person name="Kuo A."/>
            <person name="Liang C."/>
            <person name="Lipzen A."/>
            <person name="Lutzoni F."/>
            <person name="Magnuson J."/>
            <person name="Mondo S."/>
            <person name="Nolan M."/>
            <person name="Ohm R."/>
            <person name="Pangilinan J."/>
            <person name="Park H.-J."/>
            <person name="Ramirez L."/>
            <person name="Alfaro M."/>
            <person name="Sun H."/>
            <person name="Tritt A."/>
            <person name="Yoshinaga Y."/>
            <person name="Zwiers L.-H."/>
            <person name="Turgeon B."/>
            <person name="Goodwin S."/>
            <person name="Spatafora J."/>
            <person name="Crous P."/>
            <person name="Grigoriev I."/>
        </authorList>
    </citation>
    <scope>NUCLEOTIDE SEQUENCE</scope>
    <source>
        <strain evidence="1">CBS 122367</strain>
    </source>
</reference>
<proteinExistence type="predicted"/>
<dbReference type="Gene3D" id="3.40.50.2000">
    <property type="entry name" value="Glycogen Phosphorylase B"/>
    <property type="match status" value="1"/>
</dbReference>